<accession>A0A1H8GQU5</accession>
<name>A0A1H8GQU5_9RHOB</name>
<keyword evidence="1" id="KW-0805">Transcription regulation</keyword>
<dbReference type="SUPFAM" id="SSF55781">
    <property type="entry name" value="GAF domain-like"/>
    <property type="match status" value="1"/>
</dbReference>
<dbReference type="GO" id="GO:0045893">
    <property type="term" value="P:positive regulation of DNA-templated transcription"/>
    <property type="evidence" value="ECO:0007669"/>
    <property type="project" value="InterPro"/>
</dbReference>
<dbReference type="InterPro" id="IPR036388">
    <property type="entry name" value="WH-like_DNA-bd_sf"/>
</dbReference>
<proteinExistence type="predicted"/>
<dbReference type="Proteomes" id="UP000199054">
    <property type="component" value="Unassembled WGS sequence"/>
</dbReference>
<evidence type="ECO:0000259" key="4">
    <source>
        <dbReference type="PROSITE" id="PS51077"/>
    </source>
</evidence>
<dbReference type="Pfam" id="PF09339">
    <property type="entry name" value="HTH_IclR"/>
    <property type="match status" value="1"/>
</dbReference>
<dbReference type="PROSITE" id="PS51078">
    <property type="entry name" value="ICLR_ED"/>
    <property type="match status" value="1"/>
</dbReference>
<dbReference type="Gene3D" id="3.30.450.40">
    <property type="match status" value="1"/>
</dbReference>
<dbReference type="GO" id="GO:0045892">
    <property type="term" value="P:negative regulation of DNA-templated transcription"/>
    <property type="evidence" value="ECO:0007669"/>
    <property type="project" value="TreeGrafter"/>
</dbReference>
<dbReference type="EMBL" id="FODE01000007">
    <property type="protein sequence ID" value="SEN45648.1"/>
    <property type="molecule type" value="Genomic_DNA"/>
</dbReference>
<keyword evidence="2" id="KW-0238">DNA-binding</keyword>
<dbReference type="Gene3D" id="1.10.10.10">
    <property type="entry name" value="Winged helix-like DNA-binding domain superfamily/Winged helix DNA-binding domain"/>
    <property type="match status" value="1"/>
</dbReference>
<dbReference type="Pfam" id="PF01614">
    <property type="entry name" value="IclR_C"/>
    <property type="match status" value="1"/>
</dbReference>
<reference evidence="6 7" key="1">
    <citation type="submission" date="2016-10" db="EMBL/GenBank/DDBJ databases">
        <authorList>
            <person name="de Groot N.N."/>
        </authorList>
    </citation>
    <scope>NUCLEOTIDE SEQUENCE [LARGE SCALE GENOMIC DNA]</scope>
    <source>
        <strain evidence="6 7">DSM 8512</strain>
    </source>
</reference>
<dbReference type="InterPro" id="IPR005471">
    <property type="entry name" value="Tscrpt_reg_IclR_N"/>
</dbReference>
<evidence type="ECO:0000256" key="3">
    <source>
        <dbReference type="ARBA" id="ARBA00023163"/>
    </source>
</evidence>
<evidence type="ECO:0000256" key="1">
    <source>
        <dbReference type="ARBA" id="ARBA00023015"/>
    </source>
</evidence>
<dbReference type="SUPFAM" id="SSF46785">
    <property type="entry name" value="Winged helix' DNA-binding domain"/>
    <property type="match status" value="1"/>
</dbReference>
<evidence type="ECO:0000313" key="7">
    <source>
        <dbReference type="Proteomes" id="UP000199054"/>
    </source>
</evidence>
<dbReference type="InterPro" id="IPR029016">
    <property type="entry name" value="GAF-like_dom_sf"/>
</dbReference>
<dbReference type="PROSITE" id="PS51077">
    <property type="entry name" value="HTH_ICLR"/>
    <property type="match status" value="1"/>
</dbReference>
<protein>
    <submittedName>
        <fullName evidence="6">Transcriptional regulator, IclR family</fullName>
    </submittedName>
</protein>
<organism evidence="6 7">
    <name type="scientific">Paracoccus alcaliphilus</name>
    <dbReference type="NCBI Taxonomy" id="34002"/>
    <lineage>
        <taxon>Bacteria</taxon>
        <taxon>Pseudomonadati</taxon>
        <taxon>Pseudomonadota</taxon>
        <taxon>Alphaproteobacteria</taxon>
        <taxon>Rhodobacterales</taxon>
        <taxon>Paracoccaceae</taxon>
        <taxon>Paracoccus</taxon>
    </lineage>
</organism>
<dbReference type="OrthoDB" id="9807558at2"/>
<feature type="domain" description="HTH iclR-type" evidence="4">
    <location>
        <begin position="9"/>
        <end position="69"/>
    </location>
</feature>
<dbReference type="InterPro" id="IPR036390">
    <property type="entry name" value="WH_DNA-bd_sf"/>
</dbReference>
<evidence type="ECO:0000259" key="5">
    <source>
        <dbReference type="PROSITE" id="PS51078"/>
    </source>
</evidence>
<dbReference type="InterPro" id="IPR014757">
    <property type="entry name" value="Tscrpt_reg_IclR_C"/>
</dbReference>
<dbReference type="GO" id="GO:0003700">
    <property type="term" value="F:DNA-binding transcription factor activity"/>
    <property type="evidence" value="ECO:0007669"/>
    <property type="project" value="TreeGrafter"/>
</dbReference>
<feature type="domain" description="IclR-ED" evidence="5">
    <location>
        <begin position="70"/>
        <end position="253"/>
    </location>
</feature>
<dbReference type="AlphaFoldDB" id="A0A1H8GQU5"/>
<evidence type="ECO:0000313" key="6">
    <source>
        <dbReference type="EMBL" id="SEN45648.1"/>
    </source>
</evidence>
<dbReference type="InterPro" id="IPR050707">
    <property type="entry name" value="HTH_MetabolicPath_Reg"/>
</dbReference>
<dbReference type="PANTHER" id="PTHR30136">
    <property type="entry name" value="HELIX-TURN-HELIX TRANSCRIPTIONAL REGULATOR, ICLR FAMILY"/>
    <property type="match status" value="1"/>
</dbReference>
<keyword evidence="7" id="KW-1185">Reference proteome</keyword>
<sequence length="253" mass="26753">MGISERDIMGGLAKGLAVIETFGADSPRQSISEVSAASGLDRATARRCLLTLAHLGYADYDGKFFTLTPRVLRLGTACLAGMPLPQLVQPSLDLLSERIGESSSVSILDGAEIVYIARAAQRKVMSISLMPGSRLPACCTSMGRVLLAALPEDQARAILGPGPLPARAPMTLTDPQAVMAELARIRTQGYALIDQEVEPGLRSIAVPLSDARGRVVAALNIGVPARQASVQDLVDMFLPALQQVATDIRAMLH</sequence>
<dbReference type="NCBIfam" id="TIGR02431">
    <property type="entry name" value="pcaR_pcaU"/>
    <property type="match status" value="1"/>
</dbReference>
<dbReference type="RefSeq" id="WP_090611137.1">
    <property type="nucleotide sequence ID" value="NZ_CP067124.1"/>
</dbReference>
<keyword evidence="3" id="KW-0804">Transcription</keyword>
<dbReference type="GO" id="GO:0046278">
    <property type="term" value="P:3,4-dihydroxybenzoate metabolic process"/>
    <property type="evidence" value="ECO:0007669"/>
    <property type="project" value="InterPro"/>
</dbReference>
<dbReference type="PANTHER" id="PTHR30136:SF34">
    <property type="entry name" value="TRANSCRIPTIONAL REGULATOR"/>
    <property type="match status" value="1"/>
</dbReference>
<evidence type="ECO:0000256" key="2">
    <source>
        <dbReference type="ARBA" id="ARBA00023125"/>
    </source>
</evidence>
<dbReference type="InterPro" id="IPR012794">
    <property type="entry name" value="PcaR_PcaU"/>
</dbReference>
<dbReference type="STRING" id="34002.SAMN04489859_100770"/>
<dbReference type="SMART" id="SM00346">
    <property type="entry name" value="HTH_ICLR"/>
    <property type="match status" value="1"/>
</dbReference>
<gene>
    <name evidence="6" type="ORF">SAMN04489859_100770</name>
</gene>
<dbReference type="GO" id="GO:0003677">
    <property type="term" value="F:DNA binding"/>
    <property type="evidence" value="ECO:0007669"/>
    <property type="project" value="UniProtKB-KW"/>
</dbReference>